<dbReference type="Proteomes" id="UP000499080">
    <property type="component" value="Unassembled WGS sequence"/>
</dbReference>
<proteinExistence type="predicted"/>
<protein>
    <submittedName>
        <fullName evidence="1">Uncharacterized protein</fullName>
    </submittedName>
</protein>
<evidence type="ECO:0000313" key="2">
    <source>
        <dbReference type="Proteomes" id="UP000499080"/>
    </source>
</evidence>
<sequence>MTYCCEAIITAPQLVINKLEVLQNQALRLITGEVKSTPIDAMLLLTRNKLFQYIMKEKALVLYEKLLRIEDLYRKEYILKPRQLKTQNGFIQKVLDIRKDLCDSS</sequence>
<accession>A0A4Y2EN90</accession>
<organism evidence="1 2">
    <name type="scientific">Araneus ventricosus</name>
    <name type="common">Orbweaver spider</name>
    <name type="synonym">Epeira ventricosa</name>
    <dbReference type="NCBI Taxonomy" id="182803"/>
    <lineage>
        <taxon>Eukaryota</taxon>
        <taxon>Metazoa</taxon>
        <taxon>Ecdysozoa</taxon>
        <taxon>Arthropoda</taxon>
        <taxon>Chelicerata</taxon>
        <taxon>Arachnida</taxon>
        <taxon>Araneae</taxon>
        <taxon>Araneomorphae</taxon>
        <taxon>Entelegynae</taxon>
        <taxon>Araneoidea</taxon>
        <taxon>Araneidae</taxon>
        <taxon>Araneus</taxon>
    </lineage>
</organism>
<dbReference type="OrthoDB" id="6425243at2759"/>
<gene>
    <name evidence="1" type="ORF">AVEN_165574_1</name>
</gene>
<keyword evidence="2" id="KW-1185">Reference proteome</keyword>
<dbReference type="AlphaFoldDB" id="A0A4Y2EN90"/>
<dbReference type="EMBL" id="BGPR01000650">
    <property type="protein sequence ID" value="GBM29997.1"/>
    <property type="molecule type" value="Genomic_DNA"/>
</dbReference>
<evidence type="ECO:0000313" key="1">
    <source>
        <dbReference type="EMBL" id="GBM29997.1"/>
    </source>
</evidence>
<name>A0A4Y2EN90_ARAVE</name>
<reference evidence="1 2" key="1">
    <citation type="journal article" date="2019" name="Sci. Rep.">
        <title>Orb-weaving spider Araneus ventricosus genome elucidates the spidroin gene catalogue.</title>
        <authorList>
            <person name="Kono N."/>
            <person name="Nakamura H."/>
            <person name="Ohtoshi R."/>
            <person name="Moran D.A.P."/>
            <person name="Shinohara A."/>
            <person name="Yoshida Y."/>
            <person name="Fujiwara M."/>
            <person name="Mori M."/>
            <person name="Tomita M."/>
            <person name="Arakawa K."/>
        </authorList>
    </citation>
    <scope>NUCLEOTIDE SEQUENCE [LARGE SCALE GENOMIC DNA]</scope>
</reference>
<comment type="caution">
    <text evidence="1">The sequence shown here is derived from an EMBL/GenBank/DDBJ whole genome shotgun (WGS) entry which is preliminary data.</text>
</comment>